<sequence length="36" mass="4028">MGTSFAGAWRSSQVPDVHGSKLWIWPEGWNSTFGTF</sequence>
<evidence type="ECO:0000313" key="1">
    <source>
        <dbReference type="EMBL" id="JAD67284.1"/>
    </source>
</evidence>
<dbReference type="AlphaFoldDB" id="A0A0A9BTB4"/>
<reference evidence="1" key="2">
    <citation type="journal article" date="2015" name="Data Brief">
        <title>Shoot transcriptome of the giant reed, Arundo donax.</title>
        <authorList>
            <person name="Barrero R.A."/>
            <person name="Guerrero F.D."/>
            <person name="Moolhuijzen P."/>
            <person name="Goolsby J.A."/>
            <person name="Tidwell J."/>
            <person name="Bellgard S.E."/>
            <person name="Bellgard M.I."/>
        </authorList>
    </citation>
    <scope>NUCLEOTIDE SEQUENCE</scope>
    <source>
        <tissue evidence="1">Shoot tissue taken approximately 20 cm above the soil surface</tissue>
    </source>
</reference>
<accession>A0A0A9BTB4</accession>
<reference evidence="1" key="1">
    <citation type="submission" date="2014-09" db="EMBL/GenBank/DDBJ databases">
        <authorList>
            <person name="Magalhaes I.L.F."/>
            <person name="Oliveira U."/>
            <person name="Santos F.R."/>
            <person name="Vidigal T.H.D.A."/>
            <person name="Brescovit A.D."/>
            <person name="Santos A.J."/>
        </authorList>
    </citation>
    <scope>NUCLEOTIDE SEQUENCE</scope>
    <source>
        <tissue evidence="1">Shoot tissue taken approximately 20 cm above the soil surface</tissue>
    </source>
</reference>
<proteinExistence type="predicted"/>
<protein>
    <submittedName>
        <fullName evidence="1">Uncharacterized protein</fullName>
    </submittedName>
</protein>
<dbReference type="EMBL" id="GBRH01230611">
    <property type="protein sequence ID" value="JAD67284.1"/>
    <property type="molecule type" value="Transcribed_RNA"/>
</dbReference>
<organism evidence="1">
    <name type="scientific">Arundo donax</name>
    <name type="common">Giant reed</name>
    <name type="synonym">Donax arundinaceus</name>
    <dbReference type="NCBI Taxonomy" id="35708"/>
    <lineage>
        <taxon>Eukaryota</taxon>
        <taxon>Viridiplantae</taxon>
        <taxon>Streptophyta</taxon>
        <taxon>Embryophyta</taxon>
        <taxon>Tracheophyta</taxon>
        <taxon>Spermatophyta</taxon>
        <taxon>Magnoliopsida</taxon>
        <taxon>Liliopsida</taxon>
        <taxon>Poales</taxon>
        <taxon>Poaceae</taxon>
        <taxon>PACMAD clade</taxon>
        <taxon>Arundinoideae</taxon>
        <taxon>Arundineae</taxon>
        <taxon>Arundo</taxon>
    </lineage>
</organism>
<name>A0A0A9BTB4_ARUDO</name>